<evidence type="ECO:0000259" key="11">
    <source>
        <dbReference type="Pfam" id="PF13206"/>
    </source>
</evidence>
<dbReference type="Proteomes" id="UP000000702">
    <property type="component" value="Unassembled WGS sequence"/>
</dbReference>
<keyword evidence="13" id="KW-1185">Reference proteome</keyword>
<proteinExistence type="predicted"/>
<reference evidence="12 13" key="2">
    <citation type="journal article" date="2012" name="Proc. Natl. Acad. Sci. U.S.A.">
        <title>Antigenic diversity is generated by distinct evolutionary mechanisms in African trypanosome species.</title>
        <authorList>
            <person name="Jackson A.P."/>
            <person name="Berry A."/>
            <person name="Aslett M."/>
            <person name="Allison H.C."/>
            <person name="Burton P."/>
            <person name="Vavrova-Anderson J."/>
            <person name="Brown R."/>
            <person name="Browne H."/>
            <person name="Corton N."/>
            <person name="Hauser H."/>
            <person name="Gamble J."/>
            <person name="Gilderthorp R."/>
            <person name="Marcello L."/>
            <person name="McQuillan J."/>
            <person name="Otto T.D."/>
            <person name="Quail M.A."/>
            <person name="Sanders M.J."/>
            <person name="van Tonder A."/>
            <person name="Ginger M.L."/>
            <person name="Field M.C."/>
            <person name="Barry J.D."/>
            <person name="Hertz-Fowler C."/>
            <person name="Berriman M."/>
        </authorList>
    </citation>
    <scope>NUCLEOTIDE SEQUENCE [LARGE SCALE GENOMIC DNA]</scope>
    <source>
        <strain evidence="12 13">IL3000</strain>
    </source>
</reference>
<reference evidence="13" key="1">
    <citation type="submission" date="2011-07" db="EMBL/GenBank/DDBJ databases">
        <title>Divergent evolution of antigenic variation in African trypanosomes.</title>
        <authorList>
            <person name="Jackson A.P."/>
            <person name="Berry A."/>
            <person name="Allison H.C."/>
            <person name="Burton P."/>
            <person name="Anderson J."/>
            <person name="Aslett M."/>
            <person name="Brown R."/>
            <person name="Corton N."/>
            <person name="Harris D."/>
            <person name="Hauser H."/>
            <person name="Gamble J."/>
            <person name="Gilderthorp R."/>
            <person name="McQuillan J."/>
            <person name="Quail M.A."/>
            <person name="Sanders M."/>
            <person name="Van Tonder A."/>
            <person name="Ginger M.L."/>
            <person name="Donelson J.E."/>
            <person name="Field M.C."/>
            <person name="Barry J.D."/>
            <person name="Berriman M."/>
            <person name="Hertz-Fowler C."/>
        </authorList>
    </citation>
    <scope>NUCLEOTIDE SEQUENCE [LARGE SCALE GENOMIC DNA]</scope>
    <source>
        <strain evidence="13">IL3000</strain>
    </source>
</reference>
<dbReference type="Pfam" id="PF13206">
    <property type="entry name" value="VSG_B"/>
    <property type="match status" value="1"/>
</dbReference>
<evidence type="ECO:0000256" key="2">
    <source>
        <dbReference type="ARBA" id="ARBA00004609"/>
    </source>
</evidence>
<evidence type="ECO:0000256" key="7">
    <source>
        <dbReference type="ARBA" id="ARBA00023180"/>
    </source>
</evidence>
<keyword evidence="5 10" id="KW-0732">Signal</keyword>
<gene>
    <name evidence="12" type="ORF">TCIL3000_0_34330</name>
</gene>
<evidence type="ECO:0000256" key="10">
    <source>
        <dbReference type="SAM" id="SignalP"/>
    </source>
</evidence>
<dbReference type="GO" id="GO:0098552">
    <property type="term" value="C:side of membrane"/>
    <property type="evidence" value="ECO:0007669"/>
    <property type="project" value="UniProtKB-KW"/>
</dbReference>
<comment type="caution">
    <text evidence="12">The sequence shown here is derived from an EMBL/GenBank/DDBJ whole genome shotgun (WGS) entry which is preliminary data.</text>
</comment>
<feature type="compositionally biased region" description="Polar residues" evidence="9">
    <location>
        <begin position="305"/>
        <end position="314"/>
    </location>
</feature>
<accession>F9W5W3</accession>
<evidence type="ECO:0000256" key="5">
    <source>
        <dbReference type="ARBA" id="ARBA00022729"/>
    </source>
</evidence>
<organism evidence="12 13">
    <name type="scientific">Trypanosoma congolense (strain IL3000)</name>
    <dbReference type="NCBI Taxonomy" id="1068625"/>
    <lineage>
        <taxon>Eukaryota</taxon>
        <taxon>Discoba</taxon>
        <taxon>Euglenozoa</taxon>
        <taxon>Kinetoplastea</taxon>
        <taxon>Metakinetoplastina</taxon>
        <taxon>Trypanosomatida</taxon>
        <taxon>Trypanosomatidae</taxon>
        <taxon>Trypanosoma</taxon>
        <taxon>Nannomonas</taxon>
    </lineage>
</organism>
<feature type="region of interest" description="Disordered" evidence="9">
    <location>
        <begin position="275"/>
        <end position="318"/>
    </location>
</feature>
<feature type="domain" description="Trypanosome variant surface glycoprotein B-type N-terminal" evidence="11">
    <location>
        <begin position="56"/>
        <end position="290"/>
    </location>
</feature>
<evidence type="ECO:0000256" key="6">
    <source>
        <dbReference type="ARBA" id="ARBA00023136"/>
    </source>
</evidence>
<keyword evidence="3" id="KW-1003">Cell membrane</keyword>
<keyword evidence="8" id="KW-0449">Lipoprotein</keyword>
<evidence type="ECO:0000256" key="1">
    <source>
        <dbReference type="ARBA" id="ARBA00002523"/>
    </source>
</evidence>
<comment type="function">
    <text evidence="1">VSG forms a coat on the surface of the parasite. The trypanosome evades the immune response of the host by expressing a series of antigenically distinct VSGs from an estimated 1000 VSG genes.</text>
</comment>
<evidence type="ECO:0000256" key="9">
    <source>
        <dbReference type="SAM" id="MobiDB-lite"/>
    </source>
</evidence>
<evidence type="ECO:0000313" key="13">
    <source>
        <dbReference type="Proteomes" id="UP000000702"/>
    </source>
</evidence>
<dbReference type="InterPro" id="IPR025932">
    <property type="entry name" value="Trypano_VSG_B_N_dom"/>
</dbReference>
<feature type="compositionally biased region" description="Basic and acidic residues" evidence="9">
    <location>
        <begin position="275"/>
        <end position="302"/>
    </location>
</feature>
<keyword evidence="4" id="KW-0336">GPI-anchor</keyword>
<comment type="subcellular location">
    <subcellularLocation>
        <location evidence="2">Cell membrane</location>
        <topology evidence="2">Lipid-anchor</topology>
        <topology evidence="2">GPI-anchor</topology>
    </subcellularLocation>
</comment>
<name>F9W5W3_TRYCI</name>
<evidence type="ECO:0000256" key="4">
    <source>
        <dbReference type="ARBA" id="ARBA00022622"/>
    </source>
</evidence>
<dbReference type="AlphaFoldDB" id="F9W5W3"/>
<sequence length="349" mass="38950">MMKLKCLILVVMCLVVSNADENEKKDHNGDAHDALCELLKAAVGKWGDGGKHLSGPLQKALAKTIFGKQSSVETVESLKGKLPVDYDGVVKQRESRGIACGEPRNDGGDYNNVHQTRWSGHSAPHDLVCLCTAGEKGWPVNQSETSTDKDKLCGQDRTALKAESNKGWDSKNQGEKEEGKEQINATWGEVVKPCLKSGTGTNLKDALEKFKQKLVNKSDEVYLNRYQLGQGTPDDYGACTGSEKKGVCVAYFNSTTTRYPMPWWVDLQNALPEEEKFQEEKRREEERRKQQEKERKTNEPHTEIITPTTNQTEQSNKDKLHEAIRKYNTTSSTPIIPPSSWLLSAAILI</sequence>
<feature type="chain" id="PRO_5003394564" evidence="10">
    <location>
        <begin position="20"/>
        <end position="349"/>
    </location>
</feature>
<evidence type="ECO:0000256" key="8">
    <source>
        <dbReference type="ARBA" id="ARBA00023288"/>
    </source>
</evidence>
<keyword evidence="7" id="KW-0325">Glycoprotein</keyword>
<dbReference type="EMBL" id="CAEQ01000786">
    <property type="protein sequence ID" value="CCD12566.1"/>
    <property type="molecule type" value="Genomic_DNA"/>
</dbReference>
<feature type="signal peptide" evidence="10">
    <location>
        <begin position="1"/>
        <end position="19"/>
    </location>
</feature>
<evidence type="ECO:0000256" key="3">
    <source>
        <dbReference type="ARBA" id="ARBA00022475"/>
    </source>
</evidence>
<dbReference type="GO" id="GO:0005886">
    <property type="term" value="C:plasma membrane"/>
    <property type="evidence" value="ECO:0007669"/>
    <property type="project" value="UniProtKB-SubCell"/>
</dbReference>
<keyword evidence="6" id="KW-0472">Membrane</keyword>
<evidence type="ECO:0000313" key="12">
    <source>
        <dbReference type="EMBL" id="CCD12566.1"/>
    </source>
</evidence>
<protein>
    <submittedName>
        <fullName evidence="12">Variant surface glycoprotein</fullName>
    </submittedName>
</protein>
<dbReference type="VEuPathDB" id="TriTrypDB:TcIL3000_0_34330"/>